<comment type="caution">
    <text evidence="3">The sequence shown here is derived from an EMBL/GenBank/DDBJ whole genome shotgun (WGS) entry which is preliminary data.</text>
</comment>
<dbReference type="AlphaFoldDB" id="A0AAV8A3L1"/>
<accession>A0AAV8A3L1</accession>
<dbReference type="SMART" id="SM00777">
    <property type="entry name" value="Mad3_BUB1_I"/>
    <property type="match status" value="1"/>
</dbReference>
<feature type="compositionally biased region" description="Low complexity" evidence="1">
    <location>
        <begin position="181"/>
        <end position="190"/>
    </location>
</feature>
<dbReference type="PANTHER" id="PTHR14030:SF4">
    <property type="entry name" value="BUB1 KINASE, ISOFORM A-RELATED"/>
    <property type="match status" value="1"/>
</dbReference>
<dbReference type="Gene3D" id="1.25.40.430">
    <property type="match status" value="1"/>
</dbReference>
<evidence type="ECO:0000313" key="3">
    <source>
        <dbReference type="EMBL" id="KAJ3446829.1"/>
    </source>
</evidence>
<sequence>MTSVLGNRNIRKNQKQKTKYTKKQLTSIQSKFKTSIKQLKGEKLLKTCVTYLDWLKKNANLTKLQLKEIYENCTRTLFSDKTLFNDIRFLRIWISYADYTQDATQIFKFLRKQKIGTTHSLFYVAFAIVLEKNDQTPLAKRIYQEGIETSAQPKDWLQSKYQSFLKRNQLSNNSEEENSSESDSSNISNNEESEYNDNSDDEEDEGTESESDSESESENENSNETDSDLESDRDNEFETNLDSDSDLENISFKSLKNNPEISKFAGYKNNLLASASGKMKKSLNLENKNKRKVLAPIIQKPTIEPLHDQDQDREIGKWKNNQMSPFSETGSETTTELCFDQDVDPISKIDNENTTLQFGLPNHVSRKLAFLYSSNTSPSDFSSNHTEKGTKNKTKSKENQLDLNSDNDLESDYGSDDNNSYSDSGSEQVSGSEYDSDLDSDSNNNPNNSFQFSIYTEN</sequence>
<feature type="compositionally biased region" description="Acidic residues" evidence="1">
    <location>
        <begin position="405"/>
        <end position="415"/>
    </location>
</feature>
<feature type="region of interest" description="Disordered" evidence="1">
    <location>
        <begin position="169"/>
        <end position="244"/>
    </location>
</feature>
<evidence type="ECO:0000256" key="1">
    <source>
        <dbReference type="SAM" id="MobiDB-lite"/>
    </source>
</evidence>
<dbReference type="Pfam" id="PF08311">
    <property type="entry name" value="Mad3_BUB1_I"/>
    <property type="match status" value="1"/>
</dbReference>
<name>A0AAV8A3L1_9EUKA</name>
<dbReference type="Proteomes" id="UP001146793">
    <property type="component" value="Unassembled WGS sequence"/>
</dbReference>
<protein>
    <submittedName>
        <fullName evidence="3">Mitotic checkpoint serine/threonine-protein kinase bub1</fullName>
    </submittedName>
</protein>
<dbReference type="InterPro" id="IPR013212">
    <property type="entry name" value="Mad3/Bub1_I"/>
</dbReference>
<evidence type="ECO:0000313" key="4">
    <source>
        <dbReference type="Proteomes" id="UP001146793"/>
    </source>
</evidence>
<dbReference type="PROSITE" id="PS51489">
    <property type="entry name" value="BUB1_N"/>
    <property type="match status" value="1"/>
</dbReference>
<keyword evidence="3" id="KW-0808">Transferase</keyword>
<reference evidence="3" key="1">
    <citation type="submission" date="2022-08" db="EMBL/GenBank/DDBJ databases">
        <title>Novel sulphate-reducing endosymbionts in the free-living metamonad Anaeramoeba.</title>
        <authorList>
            <person name="Jerlstrom-Hultqvist J."/>
            <person name="Cepicka I."/>
            <person name="Gallot-Lavallee L."/>
            <person name="Salas-Leiva D."/>
            <person name="Curtis B.A."/>
            <person name="Zahonova K."/>
            <person name="Pipaliya S."/>
            <person name="Dacks J."/>
            <person name="Roger A.J."/>
        </authorList>
    </citation>
    <scope>NUCLEOTIDE SEQUENCE</scope>
    <source>
        <strain evidence="3">Busselton2</strain>
    </source>
</reference>
<feature type="compositionally biased region" description="Low complexity" evidence="1">
    <location>
        <begin position="416"/>
        <end position="426"/>
    </location>
</feature>
<proteinExistence type="predicted"/>
<feature type="compositionally biased region" description="Basic and acidic residues" evidence="1">
    <location>
        <begin position="385"/>
        <end position="400"/>
    </location>
</feature>
<organism evidence="3 4">
    <name type="scientific">Anaeramoeba flamelloides</name>
    <dbReference type="NCBI Taxonomy" id="1746091"/>
    <lineage>
        <taxon>Eukaryota</taxon>
        <taxon>Metamonada</taxon>
        <taxon>Anaeramoebidae</taxon>
        <taxon>Anaeramoeba</taxon>
    </lineage>
</organism>
<dbReference type="GO" id="GO:0051754">
    <property type="term" value="P:meiotic sister chromatid cohesion, centromeric"/>
    <property type="evidence" value="ECO:0007669"/>
    <property type="project" value="TreeGrafter"/>
</dbReference>
<keyword evidence="3" id="KW-0418">Kinase</keyword>
<dbReference type="GO" id="GO:0032991">
    <property type="term" value="C:protein-containing complex"/>
    <property type="evidence" value="ECO:0007669"/>
    <property type="project" value="UniProtKB-ARBA"/>
</dbReference>
<dbReference type="PANTHER" id="PTHR14030">
    <property type="entry name" value="MITOTIC CHECKPOINT SERINE/THREONINE-PROTEIN KINASE BUB1"/>
    <property type="match status" value="1"/>
</dbReference>
<feature type="domain" description="BUB1 N-terminal" evidence="2">
    <location>
        <begin position="32"/>
        <end position="194"/>
    </location>
</feature>
<dbReference type="EMBL" id="JANTQA010000019">
    <property type="protein sequence ID" value="KAJ3446829.1"/>
    <property type="molecule type" value="Genomic_DNA"/>
</dbReference>
<gene>
    <name evidence="3" type="ORF">M0812_08165</name>
</gene>
<evidence type="ECO:0000259" key="2">
    <source>
        <dbReference type="PROSITE" id="PS51489"/>
    </source>
</evidence>
<dbReference type="GO" id="GO:0004672">
    <property type="term" value="F:protein kinase activity"/>
    <property type="evidence" value="ECO:0007669"/>
    <property type="project" value="TreeGrafter"/>
</dbReference>
<feature type="compositionally biased region" description="Acidic residues" evidence="1">
    <location>
        <begin position="191"/>
        <end position="229"/>
    </location>
</feature>
<dbReference type="InterPro" id="IPR015661">
    <property type="entry name" value="Bub1/Mad3"/>
</dbReference>
<dbReference type="GO" id="GO:0007094">
    <property type="term" value="P:mitotic spindle assembly checkpoint signaling"/>
    <property type="evidence" value="ECO:0007669"/>
    <property type="project" value="InterPro"/>
</dbReference>
<feature type="region of interest" description="Disordered" evidence="1">
    <location>
        <begin position="375"/>
        <end position="458"/>
    </location>
</feature>